<dbReference type="PANTHER" id="PTHR43280">
    <property type="entry name" value="ARAC-FAMILY TRANSCRIPTIONAL REGULATOR"/>
    <property type="match status" value="1"/>
</dbReference>
<dbReference type="AlphaFoldDB" id="A0A356LFH3"/>
<feature type="domain" description="Response regulatory" evidence="6">
    <location>
        <begin position="12"/>
        <end position="128"/>
    </location>
</feature>
<dbReference type="PROSITE" id="PS50110">
    <property type="entry name" value="RESPONSE_REGULATORY"/>
    <property type="match status" value="1"/>
</dbReference>
<evidence type="ECO:0000313" key="7">
    <source>
        <dbReference type="EMBL" id="HBP29737.1"/>
    </source>
</evidence>
<dbReference type="Gene3D" id="3.40.50.2300">
    <property type="match status" value="1"/>
</dbReference>
<keyword evidence="2 7" id="KW-0238">DNA-binding</keyword>
<evidence type="ECO:0000256" key="4">
    <source>
        <dbReference type="PROSITE-ProRule" id="PRU00169"/>
    </source>
</evidence>
<dbReference type="SUPFAM" id="SSF46689">
    <property type="entry name" value="Homeodomain-like"/>
    <property type="match status" value="2"/>
</dbReference>
<protein>
    <submittedName>
        <fullName evidence="7">DNA-binding response regulator</fullName>
    </submittedName>
</protein>
<dbReference type="InterPro" id="IPR001789">
    <property type="entry name" value="Sig_transdc_resp-reg_receiver"/>
</dbReference>
<feature type="domain" description="HTH araC/xylS-type" evidence="5">
    <location>
        <begin position="166"/>
        <end position="264"/>
    </location>
</feature>
<evidence type="ECO:0000259" key="5">
    <source>
        <dbReference type="PROSITE" id="PS01124"/>
    </source>
</evidence>
<comment type="caution">
    <text evidence="4">Lacks conserved residue(s) required for the propagation of feature annotation.</text>
</comment>
<dbReference type="Pfam" id="PF12833">
    <property type="entry name" value="HTH_18"/>
    <property type="match status" value="1"/>
</dbReference>
<evidence type="ECO:0000256" key="3">
    <source>
        <dbReference type="ARBA" id="ARBA00023163"/>
    </source>
</evidence>
<sequence>MDSPAPPLRSPHTLFVDGNMQSLHGVLAAMRSAGFRITVAFDGLQGYEKAITLQPDVIVSELHLPRLDGIPLCRRLKANTLTTDIPVLFYSDLDDPQSRIQALEYGASDFISKAHPYDEVVARIRIHASISQRLHSVRQQQASMRLSSGQELHTGTIDSDDEVAVRIVMQYAQDNLSEDLSLPKLSALVSMNKKRLNRAFYNVCGCSAFEYIRDLRMRTAKHLLATTSLRTLTIAEDVGFSNAANFATAFLNMQGMTPSEYRRKTKQIRVSESVKNANDV</sequence>
<proteinExistence type="predicted"/>
<dbReference type="SMART" id="SM00448">
    <property type="entry name" value="REC"/>
    <property type="match status" value="1"/>
</dbReference>
<keyword evidence="1" id="KW-0805">Transcription regulation</keyword>
<comment type="caution">
    <text evidence="7">The sequence shown here is derived from an EMBL/GenBank/DDBJ whole genome shotgun (WGS) entry which is preliminary data.</text>
</comment>
<dbReference type="PANTHER" id="PTHR43280:SF28">
    <property type="entry name" value="HTH-TYPE TRANSCRIPTIONAL ACTIVATOR RHAS"/>
    <property type="match status" value="1"/>
</dbReference>
<dbReference type="Pfam" id="PF00072">
    <property type="entry name" value="Response_reg"/>
    <property type="match status" value="1"/>
</dbReference>
<evidence type="ECO:0000259" key="6">
    <source>
        <dbReference type="PROSITE" id="PS50110"/>
    </source>
</evidence>
<dbReference type="InterPro" id="IPR011006">
    <property type="entry name" value="CheY-like_superfamily"/>
</dbReference>
<dbReference type="SUPFAM" id="SSF52172">
    <property type="entry name" value="CheY-like"/>
    <property type="match status" value="1"/>
</dbReference>
<organism evidence="7 8">
    <name type="scientific">Advenella kashmirensis</name>
    <dbReference type="NCBI Taxonomy" id="310575"/>
    <lineage>
        <taxon>Bacteria</taxon>
        <taxon>Pseudomonadati</taxon>
        <taxon>Pseudomonadota</taxon>
        <taxon>Betaproteobacteria</taxon>
        <taxon>Burkholderiales</taxon>
        <taxon>Alcaligenaceae</taxon>
    </lineage>
</organism>
<evidence type="ECO:0000313" key="8">
    <source>
        <dbReference type="Proteomes" id="UP000264036"/>
    </source>
</evidence>
<reference evidence="7 8" key="1">
    <citation type="journal article" date="2018" name="Nat. Biotechnol.">
        <title>A standardized bacterial taxonomy based on genome phylogeny substantially revises the tree of life.</title>
        <authorList>
            <person name="Parks D.H."/>
            <person name="Chuvochina M."/>
            <person name="Waite D.W."/>
            <person name="Rinke C."/>
            <person name="Skarshewski A."/>
            <person name="Chaumeil P.A."/>
            <person name="Hugenholtz P."/>
        </authorList>
    </citation>
    <scope>NUCLEOTIDE SEQUENCE [LARGE SCALE GENOMIC DNA]</scope>
    <source>
        <strain evidence="7">UBA10707</strain>
    </source>
</reference>
<dbReference type="InterPro" id="IPR018060">
    <property type="entry name" value="HTH_AraC"/>
</dbReference>
<dbReference type="SMART" id="SM00342">
    <property type="entry name" value="HTH_ARAC"/>
    <property type="match status" value="1"/>
</dbReference>
<dbReference type="Proteomes" id="UP000264036">
    <property type="component" value="Unassembled WGS sequence"/>
</dbReference>
<dbReference type="GO" id="GO:0043565">
    <property type="term" value="F:sequence-specific DNA binding"/>
    <property type="evidence" value="ECO:0007669"/>
    <property type="project" value="InterPro"/>
</dbReference>
<keyword evidence="3" id="KW-0804">Transcription</keyword>
<dbReference type="Gene3D" id="1.10.10.60">
    <property type="entry name" value="Homeodomain-like"/>
    <property type="match status" value="2"/>
</dbReference>
<dbReference type="PROSITE" id="PS01124">
    <property type="entry name" value="HTH_ARAC_FAMILY_2"/>
    <property type="match status" value="1"/>
</dbReference>
<dbReference type="EMBL" id="DOEK01000027">
    <property type="protein sequence ID" value="HBP29737.1"/>
    <property type="molecule type" value="Genomic_DNA"/>
</dbReference>
<gene>
    <name evidence="7" type="ORF">DD666_10010</name>
</gene>
<dbReference type="InterPro" id="IPR009057">
    <property type="entry name" value="Homeodomain-like_sf"/>
</dbReference>
<name>A0A356LFH3_9BURK</name>
<dbReference type="GO" id="GO:0000160">
    <property type="term" value="P:phosphorelay signal transduction system"/>
    <property type="evidence" value="ECO:0007669"/>
    <property type="project" value="InterPro"/>
</dbReference>
<evidence type="ECO:0000256" key="2">
    <source>
        <dbReference type="ARBA" id="ARBA00023125"/>
    </source>
</evidence>
<dbReference type="GO" id="GO:0003700">
    <property type="term" value="F:DNA-binding transcription factor activity"/>
    <property type="evidence" value="ECO:0007669"/>
    <property type="project" value="InterPro"/>
</dbReference>
<evidence type="ECO:0000256" key="1">
    <source>
        <dbReference type="ARBA" id="ARBA00023015"/>
    </source>
</evidence>
<accession>A0A356LFH3</accession>